<dbReference type="PROSITE" id="PS50975">
    <property type="entry name" value="ATP_GRASP"/>
    <property type="match status" value="1"/>
</dbReference>
<keyword evidence="1" id="KW-0067">ATP-binding</keyword>
<name>A0A238VE31_9FLAO</name>
<dbReference type="GO" id="GO:0005524">
    <property type="term" value="F:ATP binding"/>
    <property type="evidence" value="ECO:0007669"/>
    <property type="project" value="UniProtKB-UniRule"/>
</dbReference>
<dbReference type="Proteomes" id="UP000198384">
    <property type="component" value="Unassembled WGS sequence"/>
</dbReference>
<protein>
    <submittedName>
        <fullName evidence="3">Carbamoyl-phosphate synthase large subunit</fullName>
    </submittedName>
</protein>
<dbReference type="EMBL" id="FZNT01000001">
    <property type="protein sequence ID" value="SNR32297.1"/>
    <property type="molecule type" value="Genomic_DNA"/>
</dbReference>
<dbReference type="GO" id="GO:0046872">
    <property type="term" value="F:metal ion binding"/>
    <property type="evidence" value="ECO:0007669"/>
    <property type="project" value="InterPro"/>
</dbReference>
<keyword evidence="1" id="KW-0547">Nucleotide-binding</keyword>
<evidence type="ECO:0000259" key="2">
    <source>
        <dbReference type="PROSITE" id="PS50975"/>
    </source>
</evidence>
<proteinExistence type="predicted"/>
<dbReference type="Gene3D" id="3.30.470.20">
    <property type="entry name" value="ATP-grasp fold, B domain"/>
    <property type="match status" value="1"/>
</dbReference>
<dbReference type="SUPFAM" id="SSF56059">
    <property type="entry name" value="Glutathione synthetase ATP-binding domain-like"/>
    <property type="match status" value="1"/>
</dbReference>
<dbReference type="PROSITE" id="PS00867">
    <property type="entry name" value="CPSASE_2"/>
    <property type="match status" value="1"/>
</dbReference>
<dbReference type="InterPro" id="IPR011761">
    <property type="entry name" value="ATP-grasp"/>
</dbReference>
<reference evidence="3 4" key="1">
    <citation type="submission" date="2017-06" db="EMBL/GenBank/DDBJ databases">
        <authorList>
            <person name="Kim H.J."/>
            <person name="Triplett B.A."/>
        </authorList>
    </citation>
    <scope>NUCLEOTIDE SEQUENCE [LARGE SCALE GENOMIC DNA]</scope>
    <source>
        <strain evidence="3 4">DSM 29150</strain>
    </source>
</reference>
<feature type="domain" description="ATP-grasp" evidence="2">
    <location>
        <begin position="130"/>
        <end position="308"/>
    </location>
</feature>
<dbReference type="OrthoDB" id="783569at2"/>
<dbReference type="InterPro" id="IPR005479">
    <property type="entry name" value="CPAse_ATP-bd"/>
</dbReference>
<dbReference type="RefSeq" id="WP_089379920.1">
    <property type="nucleotide sequence ID" value="NZ_FZNT01000001.1"/>
</dbReference>
<evidence type="ECO:0000313" key="4">
    <source>
        <dbReference type="Proteomes" id="UP000198384"/>
    </source>
</evidence>
<gene>
    <name evidence="3" type="ORF">SAMN06265371_101255</name>
</gene>
<dbReference type="Pfam" id="PF15632">
    <property type="entry name" value="ATPgrasp_Ter"/>
    <property type="match status" value="1"/>
</dbReference>
<accession>A0A238VE31</accession>
<evidence type="ECO:0000256" key="1">
    <source>
        <dbReference type="PROSITE-ProRule" id="PRU00409"/>
    </source>
</evidence>
<keyword evidence="4" id="KW-1185">Reference proteome</keyword>
<evidence type="ECO:0000313" key="3">
    <source>
        <dbReference type="EMBL" id="SNR32297.1"/>
    </source>
</evidence>
<dbReference type="Gene3D" id="3.40.50.20">
    <property type="match status" value="1"/>
</dbReference>
<sequence length="347" mass="39241">MENKKLTIAVTGLNNIDSPGPGVPVIRALKKSGMDIKIIGLAYENLEPGIYMPGLVDKSYLMPFPSTGSEAFLERLAYVHEKENLDIVIPNFDSELFLFIKFNDKLKQMGIHTFLPTLEQFEERHKDNLPEYASNYNITVPESKPLVNIKELENLPKPLSYPYYIKGKFYEAFKVSNLAQSQYYFNKLSAKWGLPVVVQQAIQGTEVNVIALGDGEGNTVSAVPMRKQYITDKGKAWGGITISDERLLEITHDIIKKTKWRGALELEMIKTDDGEYYLIEINPRIPAWVYLAVGAGQNLPEMLCKLALGEKVEPVTAYKTGKMFIRYSWDLIGDISDFEKIIVFGEL</sequence>
<dbReference type="AlphaFoldDB" id="A0A238VE31"/>
<organism evidence="3 4">
    <name type="scientific">Lutibacter agarilyticus</name>
    <dbReference type="NCBI Taxonomy" id="1109740"/>
    <lineage>
        <taxon>Bacteria</taxon>
        <taxon>Pseudomonadati</taxon>
        <taxon>Bacteroidota</taxon>
        <taxon>Flavobacteriia</taxon>
        <taxon>Flavobacteriales</taxon>
        <taxon>Flavobacteriaceae</taxon>
        <taxon>Lutibacter</taxon>
    </lineage>
</organism>